<evidence type="ECO:0000259" key="2">
    <source>
        <dbReference type="SMART" id="SM00894"/>
    </source>
</evidence>
<sequence>MKHILLGLLILSISYNAVAKRMSCKNFKTQAQAQAYMERYAAYHLDADGDGEACECLPGGSSYGSSKCRK</sequence>
<organism evidence="3 4">
    <name type="scientific">Pasteurella canis</name>
    <dbReference type="NCBI Taxonomy" id="753"/>
    <lineage>
        <taxon>Bacteria</taxon>
        <taxon>Pseudomonadati</taxon>
        <taxon>Pseudomonadota</taxon>
        <taxon>Gammaproteobacteria</taxon>
        <taxon>Pasteurellales</taxon>
        <taxon>Pasteurellaceae</taxon>
        <taxon>Pasteurella</taxon>
    </lineage>
</organism>
<dbReference type="SMART" id="SM00894">
    <property type="entry name" value="Excalibur"/>
    <property type="match status" value="1"/>
</dbReference>
<feature type="chain" id="PRO_5017036598" evidence="1">
    <location>
        <begin position="20"/>
        <end position="70"/>
    </location>
</feature>
<dbReference type="Proteomes" id="UP000254704">
    <property type="component" value="Unassembled WGS sequence"/>
</dbReference>
<evidence type="ECO:0000313" key="3">
    <source>
        <dbReference type="EMBL" id="SUC10229.1"/>
    </source>
</evidence>
<feature type="domain" description="Excalibur calcium-binding" evidence="2">
    <location>
        <begin position="20"/>
        <end position="55"/>
    </location>
</feature>
<dbReference type="InterPro" id="IPR008613">
    <property type="entry name" value="Excalibur_Ca-bd_domain"/>
</dbReference>
<dbReference type="AlphaFoldDB" id="A0A379EUY2"/>
<dbReference type="EMBL" id="UGTV01000015">
    <property type="protein sequence ID" value="SUC10229.1"/>
    <property type="molecule type" value="Genomic_DNA"/>
</dbReference>
<protein>
    <submittedName>
        <fullName evidence="3">Excalibur calcium-binding domain protein</fullName>
    </submittedName>
</protein>
<keyword evidence="1" id="KW-0732">Signal</keyword>
<gene>
    <name evidence="3" type="ORF">NCTC11621_01278</name>
</gene>
<name>A0A379EUY2_9PAST</name>
<dbReference type="Pfam" id="PF05901">
    <property type="entry name" value="Excalibur"/>
    <property type="match status" value="1"/>
</dbReference>
<reference evidence="3 4" key="1">
    <citation type="submission" date="2018-06" db="EMBL/GenBank/DDBJ databases">
        <authorList>
            <consortium name="Pathogen Informatics"/>
            <person name="Doyle S."/>
        </authorList>
    </citation>
    <scope>NUCLEOTIDE SEQUENCE [LARGE SCALE GENOMIC DNA]</scope>
    <source>
        <strain evidence="3 4">NCTC11621</strain>
    </source>
</reference>
<feature type="signal peptide" evidence="1">
    <location>
        <begin position="1"/>
        <end position="19"/>
    </location>
</feature>
<evidence type="ECO:0000313" key="4">
    <source>
        <dbReference type="Proteomes" id="UP000254704"/>
    </source>
</evidence>
<dbReference type="RefSeq" id="WP_115322982.1">
    <property type="nucleotide sequence ID" value="NZ_UGTV01000015.1"/>
</dbReference>
<proteinExistence type="predicted"/>
<accession>A0A379EUY2</accession>
<evidence type="ECO:0000256" key="1">
    <source>
        <dbReference type="SAM" id="SignalP"/>
    </source>
</evidence>